<dbReference type="InterPro" id="IPR003848">
    <property type="entry name" value="DUF218"/>
</dbReference>
<dbReference type="InterPro" id="IPR051599">
    <property type="entry name" value="Cell_Envelope_Assoc"/>
</dbReference>
<evidence type="ECO:0000313" key="2">
    <source>
        <dbReference type="EMBL" id="TQL97946.1"/>
    </source>
</evidence>
<dbReference type="Proteomes" id="UP000316096">
    <property type="component" value="Unassembled WGS sequence"/>
</dbReference>
<dbReference type="GO" id="GO:0005886">
    <property type="term" value="C:plasma membrane"/>
    <property type="evidence" value="ECO:0007669"/>
    <property type="project" value="TreeGrafter"/>
</dbReference>
<protein>
    <submittedName>
        <fullName evidence="2">Vancomycin permeability regulator SanA</fullName>
    </submittedName>
</protein>
<comment type="caution">
    <text evidence="2">The sequence shown here is derived from an EMBL/GenBank/DDBJ whole genome shotgun (WGS) entry which is preliminary data.</text>
</comment>
<evidence type="ECO:0000259" key="1">
    <source>
        <dbReference type="Pfam" id="PF02698"/>
    </source>
</evidence>
<keyword evidence="3" id="KW-1185">Reference proteome</keyword>
<dbReference type="PANTHER" id="PTHR30336">
    <property type="entry name" value="INNER MEMBRANE PROTEIN, PROBABLE PERMEASE"/>
    <property type="match status" value="1"/>
</dbReference>
<sequence length="210" mass="22710">MAVLCALGVYALVLPLGWMYAGSARYRVSPGNVRPTAVGIVFGAGAPQGHPSPMLVGRLELALDLYRRGKVEVLLVTGDNSRSHYNEPLVMRDYLIARGVPSGRIVLDYAGFDTWDSCVRAKKIFGVDRAILITQRFHLPRAITLCRSVGIDAWGVGDDSSPYAPIATVISYLRELPAGLKAAYDLVAKPGPRFLGPREPGIGHALETPR</sequence>
<reference evidence="2 3" key="1">
    <citation type="submission" date="2019-06" db="EMBL/GenBank/DDBJ databases">
        <title>Sequencing the genomes of 1000 actinobacteria strains.</title>
        <authorList>
            <person name="Klenk H.-P."/>
        </authorList>
    </citation>
    <scope>NUCLEOTIDE SEQUENCE [LARGE SCALE GENOMIC DNA]</scope>
    <source>
        <strain evidence="2 3">DSM 102200</strain>
    </source>
</reference>
<gene>
    <name evidence="2" type="ORF">FB559_3557</name>
</gene>
<organism evidence="2 3">
    <name type="scientific">Actinoallomurus bryophytorum</name>
    <dbReference type="NCBI Taxonomy" id="1490222"/>
    <lineage>
        <taxon>Bacteria</taxon>
        <taxon>Bacillati</taxon>
        <taxon>Actinomycetota</taxon>
        <taxon>Actinomycetes</taxon>
        <taxon>Streptosporangiales</taxon>
        <taxon>Thermomonosporaceae</taxon>
        <taxon>Actinoallomurus</taxon>
    </lineage>
</organism>
<feature type="domain" description="DUF218" evidence="1">
    <location>
        <begin position="40"/>
        <end position="153"/>
    </location>
</feature>
<accession>A0A543CLG7</accession>
<dbReference type="CDD" id="cd06259">
    <property type="entry name" value="YdcF-like"/>
    <property type="match status" value="1"/>
</dbReference>
<dbReference type="PANTHER" id="PTHR30336:SF6">
    <property type="entry name" value="INTEGRAL MEMBRANE PROTEIN"/>
    <property type="match status" value="1"/>
</dbReference>
<evidence type="ECO:0000313" key="3">
    <source>
        <dbReference type="Proteomes" id="UP000316096"/>
    </source>
</evidence>
<proteinExistence type="predicted"/>
<dbReference type="EMBL" id="VFOZ01000001">
    <property type="protein sequence ID" value="TQL97946.1"/>
    <property type="molecule type" value="Genomic_DNA"/>
</dbReference>
<name>A0A543CLG7_9ACTN</name>
<dbReference type="Pfam" id="PF02698">
    <property type="entry name" value="DUF218"/>
    <property type="match status" value="1"/>
</dbReference>
<dbReference type="AlphaFoldDB" id="A0A543CLG7"/>